<evidence type="ECO:0000313" key="11">
    <source>
        <dbReference type="EMBL" id="OGM77640.1"/>
    </source>
</evidence>
<evidence type="ECO:0000256" key="1">
    <source>
        <dbReference type="ARBA" id="ARBA00008987"/>
    </source>
</evidence>
<evidence type="ECO:0000256" key="8">
    <source>
        <dbReference type="PIRSR" id="PIRSR000077-1"/>
    </source>
</evidence>
<reference evidence="11 12" key="1">
    <citation type="journal article" date="2016" name="Nat. Commun.">
        <title>Thousands of microbial genomes shed light on interconnected biogeochemical processes in an aquifer system.</title>
        <authorList>
            <person name="Anantharaman K."/>
            <person name="Brown C.T."/>
            <person name="Hug L.A."/>
            <person name="Sharon I."/>
            <person name="Castelle C.J."/>
            <person name="Probst A.J."/>
            <person name="Thomas B.C."/>
            <person name="Singh A."/>
            <person name="Wilkins M.J."/>
            <person name="Karaoz U."/>
            <person name="Brodie E.L."/>
            <person name="Williams K.H."/>
            <person name="Hubbard S.S."/>
            <person name="Banfield J.F."/>
        </authorList>
    </citation>
    <scope>NUCLEOTIDE SEQUENCE [LARGE SCALE GENOMIC DNA]</scope>
</reference>
<evidence type="ECO:0000259" key="10">
    <source>
        <dbReference type="PROSITE" id="PS51352"/>
    </source>
</evidence>
<proteinExistence type="inferred from homology"/>
<dbReference type="PIRSF" id="PIRSF000077">
    <property type="entry name" value="Thioredoxin"/>
    <property type="match status" value="1"/>
</dbReference>
<dbReference type="Gene3D" id="3.40.30.10">
    <property type="entry name" value="Glutaredoxin"/>
    <property type="match status" value="1"/>
</dbReference>
<dbReference type="GO" id="GO:0005737">
    <property type="term" value="C:cytoplasm"/>
    <property type="evidence" value="ECO:0007669"/>
    <property type="project" value="TreeGrafter"/>
</dbReference>
<dbReference type="PANTHER" id="PTHR45663">
    <property type="entry name" value="GEO12009P1"/>
    <property type="match status" value="1"/>
</dbReference>
<comment type="similarity">
    <text evidence="1 7">Belongs to the thioredoxin family.</text>
</comment>
<evidence type="ECO:0000256" key="9">
    <source>
        <dbReference type="PIRSR" id="PIRSR000077-4"/>
    </source>
</evidence>
<evidence type="ECO:0000256" key="6">
    <source>
        <dbReference type="NCBIfam" id="TIGR01068"/>
    </source>
</evidence>
<feature type="active site" description="Nucleophile" evidence="8">
    <location>
        <position position="33"/>
    </location>
</feature>
<keyword evidence="2" id="KW-0813">Transport</keyword>
<protein>
    <recommendedName>
        <fullName evidence="6 7">Thioredoxin</fullName>
    </recommendedName>
</protein>
<dbReference type="CDD" id="cd02947">
    <property type="entry name" value="TRX_family"/>
    <property type="match status" value="1"/>
</dbReference>
<dbReference type="Proteomes" id="UP000179241">
    <property type="component" value="Unassembled WGS sequence"/>
</dbReference>
<accession>A0A1F8CMR8</accession>
<feature type="active site" description="Nucleophile" evidence="8">
    <location>
        <position position="30"/>
    </location>
</feature>
<dbReference type="InterPro" id="IPR036249">
    <property type="entry name" value="Thioredoxin-like_sf"/>
</dbReference>
<dbReference type="EMBL" id="MGHU01000014">
    <property type="protein sequence ID" value="OGM77640.1"/>
    <property type="molecule type" value="Genomic_DNA"/>
</dbReference>
<dbReference type="AlphaFoldDB" id="A0A1F8CMR8"/>
<dbReference type="NCBIfam" id="TIGR01068">
    <property type="entry name" value="thioredoxin"/>
    <property type="match status" value="1"/>
</dbReference>
<evidence type="ECO:0000256" key="5">
    <source>
        <dbReference type="ARBA" id="ARBA00023284"/>
    </source>
</evidence>
<evidence type="ECO:0000256" key="3">
    <source>
        <dbReference type="ARBA" id="ARBA00022982"/>
    </source>
</evidence>
<comment type="caution">
    <text evidence="11">The sequence shown here is derived from an EMBL/GenBank/DDBJ whole genome shotgun (WGS) entry which is preliminary data.</text>
</comment>
<dbReference type="PROSITE" id="PS51352">
    <property type="entry name" value="THIOREDOXIN_2"/>
    <property type="match status" value="1"/>
</dbReference>
<evidence type="ECO:0000313" key="12">
    <source>
        <dbReference type="Proteomes" id="UP000179241"/>
    </source>
</evidence>
<evidence type="ECO:0000256" key="7">
    <source>
        <dbReference type="PIRNR" id="PIRNR000077"/>
    </source>
</evidence>
<evidence type="ECO:0000256" key="4">
    <source>
        <dbReference type="ARBA" id="ARBA00023157"/>
    </source>
</evidence>
<dbReference type="Pfam" id="PF00085">
    <property type="entry name" value="Thioredoxin"/>
    <property type="match status" value="1"/>
</dbReference>
<dbReference type="InterPro" id="IPR005746">
    <property type="entry name" value="Thioredoxin"/>
</dbReference>
<feature type="domain" description="Thioredoxin" evidence="10">
    <location>
        <begin position="1"/>
        <end position="106"/>
    </location>
</feature>
<keyword evidence="5 9" id="KW-0676">Redox-active center</keyword>
<dbReference type="SUPFAM" id="SSF52833">
    <property type="entry name" value="Thioredoxin-like"/>
    <property type="match status" value="1"/>
</dbReference>
<feature type="site" description="Deprotonates C-terminal active site Cys" evidence="8">
    <location>
        <position position="24"/>
    </location>
</feature>
<gene>
    <name evidence="11" type="ORF">A2188_01325</name>
</gene>
<dbReference type="InterPro" id="IPR013766">
    <property type="entry name" value="Thioredoxin_domain"/>
</dbReference>
<organism evidence="11 12">
    <name type="scientific">Candidatus Woesebacteria bacterium RIFOXYA1_FULL_43_9</name>
    <dbReference type="NCBI Taxonomy" id="1802534"/>
    <lineage>
        <taxon>Bacteria</taxon>
        <taxon>Candidatus Woeseibacteriota</taxon>
    </lineage>
</organism>
<keyword evidence="4 9" id="KW-1015">Disulfide bond</keyword>
<feature type="disulfide bond" description="Redox-active" evidence="9">
    <location>
        <begin position="30"/>
        <end position="33"/>
    </location>
</feature>
<feature type="site" description="Contributes to redox potential value" evidence="8">
    <location>
        <position position="32"/>
    </location>
</feature>
<dbReference type="FunFam" id="3.40.30.10:FF:000001">
    <property type="entry name" value="Thioredoxin"/>
    <property type="match status" value="1"/>
</dbReference>
<keyword evidence="3" id="KW-0249">Electron transport</keyword>
<evidence type="ECO:0000256" key="2">
    <source>
        <dbReference type="ARBA" id="ARBA00022448"/>
    </source>
</evidence>
<dbReference type="PANTHER" id="PTHR45663:SF11">
    <property type="entry name" value="GEO12009P1"/>
    <property type="match status" value="1"/>
</dbReference>
<sequence length="109" mass="12025">MITKISASEWDEKVLKATTPVLVDFYADWCGPCKMAEPVLDELSNVYKDKVVFVKVNVDEVGEVAGKYSVMSIPTTILFKKGVEVSRQVGFAGKEGFENLLLKTKGGDF</sequence>
<name>A0A1F8CMR8_9BACT</name>
<dbReference type="PRINTS" id="PR00421">
    <property type="entry name" value="THIOREDOXIN"/>
</dbReference>
<dbReference type="GO" id="GO:0015035">
    <property type="term" value="F:protein-disulfide reductase activity"/>
    <property type="evidence" value="ECO:0007669"/>
    <property type="project" value="UniProtKB-UniRule"/>
</dbReference>
<feature type="site" description="Contributes to redox potential value" evidence="8">
    <location>
        <position position="31"/>
    </location>
</feature>